<evidence type="ECO:0000256" key="9">
    <source>
        <dbReference type="SAM" id="MobiDB-lite"/>
    </source>
</evidence>
<dbReference type="PANTHER" id="PTHR33398:SF1">
    <property type="entry name" value="SMALL RIBOSOMAL SUBUNIT PROTEIN BS20C"/>
    <property type="match status" value="1"/>
</dbReference>
<reference evidence="10 11" key="1">
    <citation type="submission" date="2017-02" db="EMBL/GenBank/DDBJ databases">
        <authorList>
            <person name="Peterson S.W."/>
        </authorList>
    </citation>
    <scope>NUCLEOTIDE SEQUENCE [LARGE SCALE GENOMIC DNA]</scope>
    <source>
        <strain evidence="10 11">ATCC 49788</strain>
    </source>
</reference>
<gene>
    <name evidence="8" type="primary">rpsT</name>
    <name evidence="10" type="ORF">SAMN02745130_03469</name>
</gene>
<dbReference type="GO" id="GO:0005829">
    <property type="term" value="C:cytosol"/>
    <property type="evidence" value="ECO:0007669"/>
    <property type="project" value="TreeGrafter"/>
</dbReference>
<dbReference type="InterPro" id="IPR002583">
    <property type="entry name" value="Ribosomal_bS20"/>
</dbReference>
<proteinExistence type="inferred from homology"/>
<keyword evidence="6 8" id="KW-0687">Ribonucleoprotein</keyword>
<dbReference type="EMBL" id="FUYB01000023">
    <property type="protein sequence ID" value="SKA93114.1"/>
    <property type="molecule type" value="Genomic_DNA"/>
</dbReference>
<comment type="function">
    <text evidence="1 8">Binds directly to 16S ribosomal RNA.</text>
</comment>
<accession>A0A1T4XUD2</accession>
<feature type="compositionally biased region" description="Basic residues" evidence="9">
    <location>
        <begin position="18"/>
        <end position="29"/>
    </location>
</feature>
<evidence type="ECO:0000256" key="5">
    <source>
        <dbReference type="ARBA" id="ARBA00022980"/>
    </source>
</evidence>
<dbReference type="FunFam" id="1.20.58.110:FF:000001">
    <property type="entry name" value="30S ribosomal protein S20"/>
    <property type="match status" value="1"/>
</dbReference>
<dbReference type="InterPro" id="IPR036510">
    <property type="entry name" value="Ribosomal_bS20_sf"/>
</dbReference>
<evidence type="ECO:0000256" key="6">
    <source>
        <dbReference type="ARBA" id="ARBA00023274"/>
    </source>
</evidence>
<feature type="region of interest" description="Disordered" evidence="9">
    <location>
        <begin position="1"/>
        <end position="29"/>
    </location>
</feature>
<dbReference type="GO" id="GO:0015935">
    <property type="term" value="C:small ribosomal subunit"/>
    <property type="evidence" value="ECO:0007669"/>
    <property type="project" value="TreeGrafter"/>
</dbReference>
<sequence>MPNIKSAKKRVRQDEKRRMHNKHLRSRMRTSVKGVLNAIAAGDREAALAAYQAAVPVIDSTADKGIIHKNKAARFKSRLNAHIRALQAPVAA</sequence>
<dbReference type="HAMAP" id="MF_00500">
    <property type="entry name" value="Ribosomal_bS20"/>
    <property type="match status" value="1"/>
</dbReference>
<dbReference type="GO" id="GO:0070181">
    <property type="term" value="F:small ribosomal subunit rRNA binding"/>
    <property type="evidence" value="ECO:0007669"/>
    <property type="project" value="TreeGrafter"/>
</dbReference>
<dbReference type="PANTHER" id="PTHR33398">
    <property type="entry name" value="30S RIBOSOMAL PROTEIN S20"/>
    <property type="match status" value="1"/>
</dbReference>
<keyword evidence="4 8" id="KW-0694">RNA-binding</keyword>
<protein>
    <recommendedName>
        <fullName evidence="7 8">Small ribosomal subunit protein bS20</fullName>
    </recommendedName>
</protein>
<dbReference type="GO" id="GO:0003735">
    <property type="term" value="F:structural constituent of ribosome"/>
    <property type="evidence" value="ECO:0007669"/>
    <property type="project" value="InterPro"/>
</dbReference>
<organism evidence="10 11">
    <name type="scientific">Thiothrix eikelboomii</name>
    <dbReference type="NCBI Taxonomy" id="92487"/>
    <lineage>
        <taxon>Bacteria</taxon>
        <taxon>Pseudomonadati</taxon>
        <taxon>Pseudomonadota</taxon>
        <taxon>Gammaproteobacteria</taxon>
        <taxon>Thiotrichales</taxon>
        <taxon>Thiotrichaceae</taxon>
        <taxon>Thiothrix</taxon>
    </lineage>
</organism>
<dbReference type="GO" id="GO:0006412">
    <property type="term" value="P:translation"/>
    <property type="evidence" value="ECO:0007669"/>
    <property type="project" value="UniProtKB-UniRule"/>
</dbReference>
<evidence type="ECO:0000313" key="11">
    <source>
        <dbReference type="Proteomes" id="UP000190460"/>
    </source>
</evidence>
<dbReference type="OrthoDB" id="9807974at2"/>
<evidence type="ECO:0000256" key="1">
    <source>
        <dbReference type="ARBA" id="ARBA00003134"/>
    </source>
</evidence>
<keyword evidence="5 8" id="KW-0689">Ribosomal protein</keyword>
<evidence type="ECO:0000256" key="3">
    <source>
        <dbReference type="ARBA" id="ARBA00022730"/>
    </source>
</evidence>
<keyword evidence="3 8" id="KW-0699">rRNA-binding</keyword>
<evidence type="ECO:0000256" key="2">
    <source>
        <dbReference type="ARBA" id="ARBA00007634"/>
    </source>
</evidence>
<evidence type="ECO:0000313" key="10">
    <source>
        <dbReference type="EMBL" id="SKA93114.1"/>
    </source>
</evidence>
<evidence type="ECO:0000256" key="4">
    <source>
        <dbReference type="ARBA" id="ARBA00022884"/>
    </source>
</evidence>
<dbReference type="Pfam" id="PF01649">
    <property type="entry name" value="Ribosomal_S20p"/>
    <property type="match status" value="1"/>
</dbReference>
<feature type="compositionally biased region" description="Basic residues" evidence="9">
    <location>
        <begin position="1"/>
        <end position="11"/>
    </location>
</feature>
<evidence type="ECO:0000256" key="7">
    <source>
        <dbReference type="ARBA" id="ARBA00035136"/>
    </source>
</evidence>
<dbReference type="Proteomes" id="UP000190460">
    <property type="component" value="Unassembled WGS sequence"/>
</dbReference>
<dbReference type="STRING" id="92487.SAMN02745130_03469"/>
<dbReference type="NCBIfam" id="TIGR00029">
    <property type="entry name" value="S20"/>
    <property type="match status" value="1"/>
</dbReference>
<evidence type="ECO:0000256" key="8">
    <source>
        <dbReference type="HAMAP-Rule" id="MF_00500"/>
    </source>
</evidence>
<name>A0A1T4XUD2_9GAMM</name>
<keyword evidence="11" id="KW-1185">Reference proteome</keyword>
<dbReference type="AlphaFoldDB" id="A0A1T4XUD2"/>
<comment type="similarity">
    <text evidence="2 8">Belongs to the bacterial ribosomal protein bS20 family.</text>
</comment>
<dbReference type="RefSeq" id="WP_078923904.1">
    <property type="nucleotide sequence ID" value="NZ_FUYB01000023.1"/>
</dbReference>
<dbReference type="Gene3D" id="1.20.58.110">
    <property type="entry name" value="Ribosomal protein S20"/>
    <property type="match status" value="1"/>
</dbReference>
<dbReference type="SUPFAM" id="SSF46992">
    <property type="entry name" value="Ribosomal protein S20"/>
    <property type="match status" value="1"/>
</dbReference>